<sequence length="106" mass="12206">MSKTQVFRVIFQNEGEVFEVYARQIFQSELWGFIEVEEFAFGERSQLLVDPSEEKLKNIFEGVKRSYIPLTSIIRIDEVEKEGTAKVTEAKSGNVRSFPMPPLNSN</sequence>
<dbReference type="Proteomes" id="UP001209854">
    <property type="component" value="Unassembled WGS sequence"/>
</dbReference>
<reference evidence="1 2" key="1">
    <citation type="submission" date="2022-10" db="EMBL/GenBank/DDBJ databases">
        <title>High-quality genome sequences of two octocoral-associated bacteria, Endozoicomonas euniceicola EF212 and Endozoicomonas gorgoniicola PS125.</title>
        <authorList>
            <person name="Chiou Y.-J."/>
            <person name="Chen Y.-H."/>
        </authorList>
    </citation>
    <scope>NUCLEOTIDE SEQUENCE [LARGE SCALE GENOMIC DNA]</scope>
    <source>
        <strain evidence="1 2">PS125</strain>
    </source>
</reference>
<evidence type="ECO:0000313" key="1">
    <source>
        <dbReference type="EMBL" id="MCW7556056.1"/>
    </source>
</evidence>
<dbReference type="InterPro" id="IPR014949">
    <property type="entry name" value="DUF1820"/>
</dbReference>
<accession>A0ABT3N359</accession>
<name>A0ABT3N359_9GAMM</name>
<gene>
    <name evidence="1" type="ORF">NX722_26195</name>
</gene>
<dbReference type="RefSeq" id="WP_262565775.1">
    <property type="nucleotide sequence ID" value="NZ_JAPFCC010000001.1"/>
</dbReference>
<dbReference type="Pfam" id="PF08850">
    <property type="entry name" value="DUF1820"/>
    <property type="match status" value="1"/>
</dbReference>
<organism evidence="1 2">
    <name type="scientific">Endozoicomonas gorgoniicola</name>
    <dbReference type="NCBI Taxonomy" id="1234144"/>
    <lineage>
        <taxon>Bacteria</taxon>
        <taxon>Pseudomonadati</taxon>
        <taxon>Pseudomonadota</taxon>
        <taxon>Gammaproteobacteria</taxon>
        <taxon>Oceanospirillales</taxon>
        <taxon>Endozoicomonadaceae</taxon>
        <taxon>Endozoicomonas</taxon>
    </lineage>
</organism>
<proteinExistence type="predicted"/>
<dbReference type="PIRSF" id="PIRSF028538">
    <property type="entry name" value="DUF1820"/>
    <property type="match status" value="1"/>
</dbReference>
<dbReference type="EMBL" id="JAPFCC010000001">
    <property type="protein sequence ID" value="MCW7556056.1"/>
    <property type="molecule type" value="Genomic_DNA"/>
</dbReference>
<evidence type="ECO:0000313" key="2">
    <source>
        <dbReference type="Proteomes" id="UP001209854"/>
    </source>
</evidence>
<keyword evidence="2" id="KW-1185">Reference proteome</keyword>
<comment type="caution">
    <text evidence="1">The sequence shown here is derived from an EMBL/GenBank/DDBJ whole genome shotgun (WGS) entry which is preliminary data.</text>
</comment>
<protein>
    <submittedName>
        <fullName evidence="1">DUF1820 family protein</fullName>
    </submittedName>
</protein>